<dbReference type="CDD" id="cd00180">
    <property type="entry name" value="PKc"/>
    <property type="match status" value="1"/>
</dbReference>
<comment type="caution">
    <text evidence="6">The sequence shown here is derived from an EMBL/GenBank/DDBJ whole genome shotgun (WGS) entry which is preliminary data.</text>
</comment>
<feature type="region of interest" description="Disordered" evidence="4">
    <location>
        <begin position="582"/>
        <end position="623"/>
    </location>
</feature>
<keyword evidence="7" id="KW-1185">Reference proteome</keyword>
<dbReference type="InterPro" id="IPR008271">
    <property type="entry name" value="Ser/Thr_kinase_AS"/>
</dbReference>
<dbReference type="SMART" id="SM00248">
    <property type="entry name" value="ANK"/>
    <property type="match status" value="7"/>
</dbReference>
<feature type="compositionally biased region" description="Basic and acidic residues" evidence="4">
    <location>
        <begin position="593"/>
        <end position="602"/>
    </location>
</feature>
<organism evidence="6 7">
    <name type="scientific">Lepraria neglecta</name>
    <dbReference type="NCBI Taxonomy" id="209136"/>
    <lineage>
        <taxon>Eukaryota</taxon>
        <taxon>Fungi</taxon>
        <taxon>Dikarya</taxon>
        <taxon>Ascomycota</taxon>
        <taxon>Pezizomycotina</taxon>
        <taxon>Lecanoromycetes</taxon>
        <taxon>OSLEUM clade</taxon>
        <taxon>Lecanoromycetidae</taxon>
        <taxon>Lecanorales</taxon>
        <taxon>Lecanorineae</taxon>
        <taxon>Stereocaulaceae</taxon>
        <taxon>Lepraria</taxon>
    </lineage>
</organism>
<keyword evidence="2 3" id="KW-0040">ANK repeat</keyword>
<feature type="compositionally biased region" description="Basic and acidic residues" evidence="4">
    <location>
        <begin position="1"/>
        <end position="15"/>
    </location>
</feature>
<dbReference type="Gene3D" id="1.10.510.10">
    <property type="entry name" value="Transferase(Phosphotransferase) domain 1"/>
    <property type="match status" value="1"/>
</dbReference>
<dbReference type="InterPro" id="IPR036770">
    <property type="entry name" value="Ankyrin_rpt-contain_sf"/>
</dbReference>
<dbReference type="SUPFAM" id="SSF48403">
    <property type="entry name" value="Ankyrin repeat"/>
    <property type="match status" value="1"/>
</dbReference>
<dbReference type="PROSITE" id="PS50297">
    <property type="entry name" value="ANK_REP_REGION"/>
    <property type="match status" value="2"/>
</dbReference>
<dbReference type="EMBL" id="JASNWA010000006">
    <property type="protein sequence ID" value="KAK3175244.1"/>
    <property type="molecule type" value="Genomic_DNA"/>
</dbReference>
<evidence type="ECO:0000256" key="1">
    <source>
        <dbReference type="ARBA" id="ARBA00022737"/>
    </source>
</evidence>
<evidence type="ECO:0000313" key="6">
    <source>
        <dbReference type="EMBL" id="KAK3175244.1"/>
    </source>
</evidence>
<dbReference type="PANTHER" id="PTHR24198">
    <property type="entry name" value="ANKYRIN REPEAT AND PROTEIN KINASE DOMAIN-CONTAINING PROTEIN"/>
    <property type="match status" value="1"/>
</dbReference>
<dbReference type="GO" id="GO:0005524">
    <property type="term" value="F:ATP binding"/>
    <property type="evidence" value="ECO:0007669"/>
    <property type="project" value="InterPro"/>
</dbReference>
<sequence length="1086" mass="119517">MAYEVTEHLHQFPEHPDEEGPESDSTAVSPGSLFSEPRSVPSFSPVESEDPFERIQPSSSIPSVLERPTLPPRSCTLSQGKLSKLAGFFVAADEPRTRYSDADIHDISRCLKELQRHAWSEAPRLYTVLRTIGQLQILDAILEEGISDFWFPFSAASVPKSVSLSLRAKFLDTQALVLTKAVDLEKNGTKTHAHFGREDTFPFEVREKLGSGGYATVDKLFSPFSRHEFARKRFRRGKGERKVEIDSFKNELQVASYSDSKYFGLIMSPVADCNLAKFYTLVPDDPRHMGILRTFYGCLATGLQFLHSAMIRHRDIKPENILVKGHCIYLTDFGISLAWESLGRGTTTEDTGKSWIYCAPEVANYQSRNGSSDIWSLGCVFFEMTTVLKGRSVDAMRQHFKKVNDTHKFHQCLPGINSWSQELAELGLEADNNPLDWATDMMQIDPKSRPSADDLCARIAKVVGIMDDGLSHFSGECCAIGGDGDSSGSSVFDDDVWAVKDDVKVISPCPSSPSTDKSTKSVGAKSDPIPKNVPVARDVSEASAPTIQITAARKPVGQSGIPVVELEQCSITTSPLTTKMNLPYPSFSRKHSREAVGSRDNDPNLLLNLGNQQTTDAERAEEPEDEIVEVIEQGAEKKGIEIVEIMEAVSTGENSPLGPDVTTDLEVGLQKPETSAVMANSERLAADLAAEMTAALQASRSRRLSSSAIVPGERPISMLTVETPSRTNDRRPSSDMQSLRGWQTIGFRNNLPKLGPLSWAKPSYLLDDVKNDMSFMSFLADNYKDCYNLVLAATLEDVTSLVEMLLRNGFQLDAWTYVDAEGISPTFSVLDWGEEYEALFKLMVNSGANLHYETQDGSNLLSRAASYGYTWALKILVDAGAKLNRNSRRTAMVDAADSDQLETVEYLVNKFQATPDLKTSEGKTALRAASINHHVDIVKFLLETCRDQVDIENRVNDQSILYDACVGDRTEVVELLLAYGADPNATSGVMSGKWTPLQKAAKAGNMDIVRALVAHGADISARALPMVSGAGPLGTTAMIEAKKGGYAEIEKFLANEQDTRAKMKRIKGKKNKHKKTRSKDGEEEYA</sequence>
<feature type="repeat" description="ANK" evidence="3">
    <location>
        <begin position="856"/>
        <end position="888"/>
    </location>
</feature>
<feature type="compositionally biased region" description="Basic residues" evidence="4">
    <location>
        <begin position="1062"/>
        <end position="1077"/>
    </location>
</feature>
<dbReference type="Gene3D" id="1.25.40.20">
    <property type="entry name" value="Ankyrin repeat-containing domain"/>
    <property type="match status" value="1"/>
</dbReference>
<feature type="region of interest" description="Disordered" evidence="4">
    <location>
        <begin position="1060"/>
        <end position="1086"/>
    </location>
</feature>
<gene>
    <name evidence="6" type="ORF">OEA41_002491</name>
</gene>
<dbReference type="PROSITE" id="PS00108">
    <property type="entry name" value="PROTEIN_KINASE_ST"/>
    <property type="match status" value="1"/>
</dbReference>
<evidence type="ECO:0000256" key="3">
    <source>
        <dbReference type="PROSITE-ProRule" id="PRU00023"/>
    </source>
</evidence>
<reference evidence="6" key="1">
    <citation type="submission" date="2022-11" db="EMBL/GenBank/DDBJ databases">
        <title>Chromosomal genome sequence assembly and mating type (MAT) locus characterization of the leprose asexual lichenized fungus Lepraria neglecta (Nyl.) Erichsen.</title>
        <authorList>
            <person name="Allen J.L."/>
            <person name="Pfeffer B."/>
        </authorList>
    </citation>
    <scope>NUCLEOTIDE SEQUENCE</scope>
    <source>
        <strain evidence="6">Allen 5258</strain>
    </source>
</reference>
<dbReference type="InterPro" id="IPR002110">
    <property type="entry name" value="Ankyrin_rpt"/>
</dbReference>
<dbReference type="PROSITE" id="PS50011">
    <property type="entry name" value="PROTEIN_KINASE_DOM"/>
    <property type="match status" value="1"/>
</dbReference>
<keyword evidence="1" id="KW-0677">Repeat</keyword>
<dbReference type="Pfam" id="PF00069">
    <property type="entry name" value="Pkinase"/>
    <property type="match status" value="1"/>
</dbReference>
<proteinExistence type="predicted"/>
<dbReference type="GO" id="GO:0004672">
    <property type="term" value="F:protein kinase activity"/>
    <property type="evidence" value="ECO:0007669"/>
    <property type="project" value="InterPro"/>
</dbReference>
<feature type="region of interest" description="Disordered" evidence="4">
    <location>
        <begin position="507"/>
        <end position="533"/>
    </location>
</feature>
<dbReference type="AlphaFoldDB" id="A0AAE0DMA6"/>
<feature type="domain" description="Protein kinase" evidence="5">
    <location>
        <begin position="203"/>
        <end position="463"/>
    </location>
</feature>
<dbReference type="InterPro" id="IPR011009">
    <property type="entry name" value="Kinase-like_dom_sf"/>
</dbReference>
<feature type="compositionally biased region" description="Low complexity" evidence="4">
    <location>
        <begin position="507"/>
        <end position="516"/>
    </location>
</feature>
<dbReference type="PANTHER" id="PTHR24198:SF165">
    <property type="entry name" value="ANKYRIN REPEAT-CONTAINING PROTEIN-RELATED"/>
    <property type="match status" value="1"/>
</dbReference>
<feature type="repeat" description="ANK" evidence="3">
    <location>
        <begin position="956"/>
        <end position="988"/>
    </location>
</feature>
<evidence type="ECO:0000313" key="7">
    <source>
        <dbReference type="Proteomes" id="UP001276659"/>
    </source>
</evidence>
<protein>
    <recommendedName>
        <fullName evidence="5">Protein kinase domain-containing protein</fullName>
    </recommendedName>
</protein>
<dbReference type="Pfam" id="PF12796">
    <property type="entry name" value="Ank_2"/>
    <property type="match status" value="1"/>
</dbReference>
<feature type="region of interest" description="Disordered" evidence="4">
    <location>
        <begin position="1"/>
        <end position="69"/>
    </location>
</feature>
<dbReference type="InterPro" id="IPR000719">
    <property type="entry name" value="Prot_kinase_dom"/>
</dbReference>
<dbReference type="PRINTS" id="PR01415">
    <property type="entry name" value="ANKYRIN"/>
</dbReference>
<dbReference type="SMART" id="SM00220">
    <property type="entry name" value="S_TKc"/>
    <property type="match status" value="1"/>
</dbReference>
<accession>A0AAE0DMA6</accession>
<dbReference type="PROSITE" id="PS50088">
    <property type="entry name" value="ANK_REPEAT"/>
    <property type="match status" value="3"/>
</dbReference>
<feature type="repeat" description="ANK" evidence="3">
    <location>
        <begin position="992"/>
        <end position="1024"/>
    </location>
</feature>
<name>A0AAE0DMA6_9LECA</name>
<evidence type="ECO:0000256" key="2">
    <source>
        <dbReference type="ARBA" id="ARBA00023043"/>
    </source>
</evidence>
<evidence type="ECO:0000256" key="4">
    <source>
        <dbReference type="SAM" id="MobiDB-lite"/>
    </source>
</evidence>
<evidence type="ECO:0000259" key="5">
    <source>
        <dbReference type="PROSITE" id="PS50011"/>
    </source>
</evidence>
<dbReference type="Pfam" id="PF00023">
    <property type="entry name" value="Ank"/>
    <property type="match status" value="1"/>
</dbReference>
<dbReference type="Proteomes" id="UP001276659">
    <property type="component" value="Unassembled WGS sequence"/>
</dbReference>
<dbReference type="SUPFAM" id="SSF56112">
    <property type="entry name" value="Protein kinase-like (PK-like)"/>
    <property type="match status" value="1"/>
</dbReference>